<dbReference type="Pfam" id="PF00078">
    <property type="entry name" value="RVT_1"/>
    <property type="match status" value="1"/>
</dbReference>
<accession>A0A0E3KI72</accession>
<dbReference type="GO" id="GO:0046872">
    <property type="term" value="F:metal ion binding"/>
    <property type="evidence" value="ECO:0007669"/>
    <property type="project" value="UniProtKB-KW"/>
</dbReference>
<dbReference type="PRINTS" id="PR00866">
    <property type="entry name" value="RNADNAPOLMS"/>
</dbReference>
<dbReference type="CDD" id="cd03487">
    <property type="entry name" value="RT_Bac_retron_II"/>
    <property type="match status" value="1"/>
</dbReference>
<dbReference type="InterPro" id="IPR000477">
    <property type="entry name" value="RT_dom"/>
</dbReference>
<evidence type="ECO:0000259" key="8">
    <source>
        <dbReference type="PROSITE" id="PS50878"/>
    </source>
</evidence>
<dbReference type="InterPro" id="IPR000123">
    <property type="entry name" value="Reverse_transcriptase_msDNA"/>
</dbReference>
<sequence length="321" mass="37445">MDFYNTKLYGVSNKKYLSELLHLEKSTLKKVDTFYEVKPFLKNINGKERLLYNPSSQHKIALKRTVKMLSFIGFPDYLCGGIPEVSYVTNASRHLEKKNLLLLDITNFFPSTKDSYVYDFFKNTLNQSTDVAKIMVNLTTATNNSGNSRFLPQGYSTSPMLSFFAYHKMYDRLNTFAEKNNLTFSAYYDDFTFSSNEFIPKYCMKEAIKIINDYGLSVNENKTKLVKLNHTKITGIIVHEDKMSVPKGLFKKTFEHYLTLLDMDKYPEKYSQYNFIDTCNRMQGCLAAIQSVEPERNLDHYKNTIRYVRSKYNVPVNKKNK</sequence>
<keyword evidence="4" id="KW-0460">Magnesium</keyword>
<dbReference type="GO" id="GO:0051607">
    <property type="term" value="P:defense response to virus"/>
    <property type="evidence" value="ECO:0007669"/>
    <property type="project" value="UniProtKB-KW"/>
</dbReference>
<evidence type="ECO:0000256" key="3">
    <source>
        <dbReference type="ARBA" id="ARBA00022723"/>
    </source>
</evidence>
<evidence type="ECO:0000256" key="7">
    <source>
        <dbReference type="ARBA" id="ARBA00034120"/>
    </source>
</evidence>
<dbReference type="PROSITE" id="PS50878">
    <property type="entry name" value="RT_POL"/>
    <property type="match status" value="1"/>
</dbReference>
<protein>
    <submittedName>
        <fullName evidence="10">RT-Bac_retron_II Reverse transcriptase, putative</fullName>
    </submittedName>
</protein>
<reference evidence="9" key="1">
    <citation type="journal article" date="2015" name="J. Antimicrob. Chemother.">
        <title>A novel gene, optrA, that confers transferable resistance to oxazolidinones and phenicols and its presence in Enterococcus faecalis and Enterococcus faecium of human and animal origin.</title>
        <authorList>
            <person name="Wang Y."/>
            <person name="Lv Y."/>
            <person name="Cai J."/>
            <person name="Schwarz S."/>
            <person name="Cui L."/>
            <person name="Hu Z."/>
            <person name="Zhang R."/>
            <person name="Li J."/>
            <person name="Zhao Q."/>
            <person name="He T."/>
            <person name="Wang D."/>
            <person name="Wang Z."/>
            <person name="Shen Y."/>
            <person name="Li Y."/>
            <person name="Fessler A.T."/>
            <person name="Wu C."/>
            <person name="Yu H."/>
            <person name="Deng X."/>
            <person name="Xia X."/>
            <person name="Shen J."/>
        </authorList>
    </citation>
    <scope>NUCLEOTIDE SEQUENCE</scope>
    <source>
        <strain evidence="9">E394</strain>
        <plasmid evidence="9">pE394</plasmid>
    </source>
</reference>
<keyword evidence="3" id="KW-0479">Metal-binding</keyword>
<keyword evidence="5 10" id="KW-0695">RNA-directed DNA polymerase</keyword>
<evidence type="ECO:0000313" key="9">
    <source>
        <dbReference type="EMBL" id="AKA86784.1"/>
    </source>
</evidence>
<dbReference type="AlphaFoldDB" id="A0A0E3KI72"/>
<evidence type="ECO:0000313" key="10">
    <source>
        <dbReference type="EMBL" id="AQM74942.1"/>
    </source>
</evidence>
<feature type="domain" description="Reverse transcriptase" evidence="8">
    <location>
        <begin position="1"/>
        <end position="238"/>
    </location>
</feature>
<geneLocation type="plasmid" evidence="10">
    <name>p6742_1</name>
</geneLocation>
<comment type="similarity">
    <text evidence="7">Belongs to the bacterial reverse transcriptase family.</text>
</comment>
<geneLocation type="plasmid" evidence="9">
    <name>pE394</name>
</geneLocation>
<dbReference type="EMBL" id="KP399637">
    <property type="protein sequence ID" value="AKA86784.1"/>
    <property type="molecule type" value="Genomic_DNA"/>
</dbReference>
<keyword evidence="1" id="KW-0808">Transferase</keyword>
<dbReference type="RefSeq" id="WP_065813860.1">
    <property type="nucleotide sequence ID" value="NZ_AP018542.1"/>
</dbReference>
<keyword evidence="6" id="KW-0051">Antiviral defense</keyword>
<dbReference type="SUPFAM" id="SSF56672">
    <property type="entry name" value="DNA/RNA polymerases"/>
    <property type="match status" value="1"/>
</dbReference>
<proteinExistence type="inferred from homology"/>
<name>A0A0E3KI72_ENTFL</name>
<evidence type="ECO:0000256" key="1">
    <source>
        <dbReference type="ARBA" id="ARBA00022679"/>
    </source>
</evidence>
<dbReference type="GO" id="GO:0003964">
    <property type="term" value="F:RNA-directed DNA polymerase activity"/>
    <property type="evidence" value="ECO:0007669"/>
    <property type="project" value="UniProtKB-KW"/>
</dbReference>
<evidence type="ECO:0000256" key="2">
    <source>
        <dbReference type="ARBA" id="ARBA00022695"/>
    </source>
</evidence>
<organism evidence="9">
    <name type="scientific">Enterococcus faecalis</name>
    <name type="common">Streptococcus faecalis</name>
    <dbReference type="NCBI Taxonomy" id="1351"/>
    <lineage>
        <taxon>Bacteria</taxon>
        <taxon>Bacillati</taxon>
        <taxon>Bacillota</taxon>
        <taxon>Bacilli</taxon>
        <taxon>Lactobacillales</taxon>
        <taxon>Enterococcaceae</taxon>
        <taxon>Enterococcus</taxon>
    </lineage>
</organism>
<keyword evidence="9" id="KW-0614">Plasmid</keyword>
<evidence type="ECO:0000256" key="6">
    <source>
        <dbReference type="ARBA" id="ARBA00023118"/>
    </source>
</evidence>
<dbReference type="InterPro" id="IPR043502">
    <property type="entry name" value="DNA/RNA_pol_sf"/>
</dbReference>
<dbReference type="GO" id="GO:0003723">
    <property type="term" value="F:RNA binding"/>
    <property type="evidence" value="ECO:0007669"/>
    <property type="project" value="InterPro"/>
</dbReference>
<reference evidence="10" key="2">
    <citation type="journal article" date="2017" name="Eur. J. Clin. Microbiol. Infect. Dis.">
        <title>Linezolid-resistant enterococci in Polish hospitals: species, clonality and determinants of linezolid resistance.</title>
        <authorList>
            <person name="Gawryszewska I."/>
            <person name="Zabicka D."/>
            <person name="Hryniewicz W."/>
            <person name="Sadowy E."/>
        </authorList>
    </citation>
    <scope>NUCLEOTIDE SEQUENCE</scope>
    <source>
        <strain evidence="10">6742</strain>
        <plasmid evidence="10">p6742_1</plasmid>
    </source>
</reference>
<keyword evidence="2" id="KW-0548">Nucleotidyltransferase</keyword>
<evidence type="ECO:0000256" key="5">
    <source>
        <dbReference type="ARBA" id="ARBA00022918"/>
    </source>
</evidence>
<evidence type="ECO:0000256" key="4">
    <source>
        <dbReference type="ARBA" id="ARBA00022842"/>
    </source>
</evidence>
<dbReference type="EMBL" id="KY513280">
    <property type="protein sequence ID" value="AQM74942.1"/>
    <property type="molecule type" value="Genomic_DNA"/>
</dbReference>